<evidence type="ECO:0000256" key="9">
    <source>
        <dbReference type="HAMAP-Rule" id="MF_00236"/>
    </source>
</evidence>
<protein>
    <recommendedName>
        <fullName evidence="9">Sec-independent protein translocase protein TatA</fullName>
    </recommendedName>
</protein>
<evidence type="ECO:0000256" key="3">
    <source>
        <dbReference type="ARBA" id="ARBA00022475"/>
    </source>
</evidence>
<comment type="caution">
    <text evidence="11">The sequence shown here is derived from an EMBL/GenBank/DDBJ whole genome shotgun (WGS) entry which is preliminary data.</text>
</comment>
<dbReference type="AlphaFoldDB" id="A0A3L7ABL6"/>
<accession>A0A3L7ABL6</accession>
<keyword evidence="2 9" id="KW-0813">Transport</keyword>
<proteinExistence type="inferred from homology"/>
<keyword evidence="6 9" id="KW-1133">Transmembrane helix</keyword>
<feature type="region of interest" description="Disordered" evidence="10">
    <location>
        <begin position="46"/>
        <end position="69"/>
    </location>
</feature>
<comment type="subunit">
    <text evidence="9">The Tat system comprises two distinct complexes: a TatABC complex, containing multiple copies of TatA, TatB and TatC subunits, and a separate TatA complex, containing only TatA subunits. Substrates initially bind to the TatABC complex, which probably triggers association of the separate TatA complex to form the active translocon.</text>
</comment>
<keyword evidence="4 9" id="KW-0812">Transmembrane</keyword>
<organism evidence="11 12">
    <name type="scientific">Mycetocola tolaasinivorans</name>
    <dbReference type="NCBI Taxonomy" id="76635"/>
    <lineage>
        <taxon>Bacteria</taxon>
        <taxon>Bacillati</taxon>
        <taxon>Actinomycetota</taxon>
        <taxon>Actinomycetes</taxon>
        <taxon>Micrococcales</taxon>
        <taxon>Microbacteriaceae</taxon>
        <taxon>Mycetocola</taxon>
    </lineage>
</organism>
<dbReference type="OrthoDB" id="5245163at2"/>
<keyword evidence="12" id="KW-1185">Reference proteome</keyword>
<evidence type="ECO:0000256" key="7">
    <source>
        <dbReference type="ARBA" id="ARBA00023010"/>
    </source>
</evidence>
<comment type="function">
    <text evidence="9">Part of the twin-arginine translocation (Tat) system that transports large folded proteins containing a characteristic twin-arginine motif in their signal peptide across membranes. TatA could form the protein-conducting channel of the Tat system.</text>
</comment>
<sequence length="69" mass="7282">MLGNAFSGWHLLIILAVVVLLFGATKLPALAKGIGQSIRIFRSEVDQPKKDAAQNAEAEGTESTGKSES</sequence>
<dbReference type="Gene3D" id="1.20.5.3310">
    <property type="match status" value="1"/>
</dbReference>
<dbReference type="PANTHER" id="PTHR42982:SF8">
    <property type="entry name" value="SEC-INDEPENDENT PROTEIN TRANSLOCASE PROTEIN TATA"/>
    <property type="match status" value="1"/>
</dbReference>
<dbReference type="Proteomes" id="UP000272503">
    <property type="component" value="Unassembled WGS sequence"/>
</dbReference>
<evidence type="ECO:0000313" key="12">
    <source>
        <dbReference type="Proteomes" id="UP000272503"/>
    </source>
</evidence>
<dbReference type="PANTHER" id="PTHR42982">
    <property type="entry name" value="SEC-INDEPENDENT PROTEIN TRANSLOCASE PROTEIN TATA"/>
    <property type="match status" value="1"/>
</dbReference>
<reference evidence="11 12" key="1">
    <citation type="submission" date="2018-10" db="EMBL/GenBank/DDBJ databases">
        <authorList>
            <person name="Li J."/>
        </authorList>
    </citation>
    <scope>NUCLEOTIDE SEQUENCE [LARGE SCALE GENOMIC DNA]</scope>
    <source>
        <strain evidence="11 12">IF 016277</strain>
    </source>
</reference>
<dbReference type="GO" id="GO:0008320">
    <property type="term" value="F:protein transmembrane transporter activity"/>
    <property type="evidence" value="ECO:0007669"/>
    <property type="project" value="UniProtKB-UniRule"/>
</dbReference>
<evidence type="ECO:0000256" key="4">
    <source>
        <dbReference type="ARBA" id="ARBA00022692"/>
    </source>
</evidence>
<evidence type="ECO:0000313" key="11">
    <source>
        <dbReference type="EMBL" id="RLP77799.1"/>
    </source>
</evidence>
<keyword evidence="7 9" id="KW-0811">Translocation</keyword>
<evidence type="ECO:0000256" key="5">
    <source>
        <dbReference type="ARBA" id="ARBA00022927"/>
    </source>
</evidence>
<dbReference type="InterPro" id="IPR006312">
    <property type="entry name" value="TatA/E"/>
</dbReference>
<comment type="similarity">
    <text evidence="9">Belongs to the TatA/E family.</text>
</comment>
<evidence type="ECO:0000256" key="10">
    <source>
        <dbReference type="SAM" id="MobiDB-lite"/>
    </source>
</evidence>
<comment type="subcellular location">
    <subcellularLocation>
        <location evidence="1 9">Cell membrane</location>
        <topology evidence="1 9">Single-pass membrane protein</topology>
    </subcellularLocation>
</comment>
<dbReference type="HAMAP" id="MF_00236">
    <property type="entry name" value="TatA_E"/>
    <property type="match status" value="1"/>
</dbReference>
<dbReference type="EMBL" id="RCUX01000001">
    <property type="protein sequence ID" value="RLP77799.1"/>
    <property type="molecule type" value="Genomic_DNA"/>
</dbReference>
<evidence type="ECO:0000256" key="2">
    <source>
        <dbReference type="ARBA" id="ARBA00022448"/>
    </source>
</evidence>
<gene>
    <name evidence="9 11" type="primary">tatA</name>
    <name evidence="11" type="ORF">D9V32_00235</name>
</gene>
<dbReference type="GO" id="GO:0043953">
    <property type="term" value="P:protein transport by the Tat complex"/>
    <property type="evidence" value="ECO:0007669"/>
    <property type="project" value="UniProtKB-UniRule"/>
</dbReference>
<dbReference type="GO" id="GO:0033281">
    <property type="term" value="C:TAT protein transport complex"/>
    <property type="evidence" value="ECO:0007669"/>
    <property type="project" value="UniProtKB-UniRule"/>
</dbReference>
<evidence type="ECO:0000256" key="1">
    <source>
        <dbReference type="ARBA" id="ARBA00004162"/>
    </source>
</evidence>
<keyword evidence="3 9" id="KW-1003">Cell membrane</keyword>
<dbReference type="RefSeq" id="WP_121646895.1">
    <property type="nucleotide sequence ID" value="NZ_RCUX01000001.1"/>
</dbReference>
<dbReference type="NCBIfam" id="TIGR01411">
    <property type="entry name" value="tatAE"/>
    <property type="match status" value="1"/>
</dbReference>
<evidence type="ECO:0000256" key="6">
    <source>
        <dbReference type="ARBA" id="ARBA00022989"/>
    </source>
</evidence>
<name>A0A3L7ABL6_9MICO</name>
<dbReference type="InterPro" id="IPR003369">
    <property type="entry name" value="TatA/B/E"/>
</dbReference>
<evidence type="ECO:0000256" key="8">
    <source>
        <dbReference type="ARBA" id="ARBA00023136"/>
    </source>
</evidence>
<dbReference type="Pfam" id="PF02416">
    <property type="entry name" value="TatA_B_E"/>
    <property type="match status" value="1"/>
</dbReference>
<keyword evidence="5 9" id="KW-0653">Protein transport</keyword>
<keyword evidence="8 9" id="KW-0472">Membrane</keyword>